<dbReference type="PROSITE" id="PS51186">
    <property type="entry name" value="GNAT"/>
    <property type="match status" value="1"/>
</dbReference>
<sequence>MTEFLVPRALSAGDKLSEFRCSKESLDLWLRGRARGNEKSGASRTMVSVTREGRVAGYYCLSSSSLLREDGPPALTERMPPSVPVVLLGRLAVDQEFSGMRLGSSLLQHATMRALEAAEMIGIRAMLVHALDDEAVGFYEKFGFTRFPGQSHTLYLRIVDARATLAGT</sequence>
<dbReference type="InterPro" id="IPR000182">
    <property type="entry name" value="GNAT_dom"/>
</dbReference>
<reference evidence="8" key="1">
    <citation type="submission" date="2016-10" db="EMBL/GenBank/DDBJ databases">
        <authorList>
            <person name="Varghese N."/>
            <person name="Submissions S."/>
        </authorList>
    </citation>
    <scope>NUCLEOTIDE SEQUENCE [LARGE SCALE GENOMIC DNA]</scope>
    <source>
        <strain evidence="8">CL127</strain>
    </source>
</reference>
<dbReference type="PANTHER" id="PTHR36449:SF1">
    <property type="entry name" value="ACETYLTRANSFERASE"/>
    <property type="match status" value="1"/>
</dbReference>
<dbReference type="InterPro" id="IPR016181">
    <property type="entry name" value="Acyl_CoA_acyltransferase"/>
</dbReference>
<evidence type="ECO:0000256" key="5">
    <source>
        <dbReference type="ARBA" id="ARBA00049880"/>
    </source>
</evidence>
<evidence type="ECO:0000256" key="1">
    <source>
        <dbReference type="ARBA" id="ARBA00022491"/>
    </source>
</evidence>
<evidence type="ECO:0000256" key="3">
    <source>
        <dbReference type="ARBA" id="ARBA00022679"/>
    </source>
</evidence>
<gene>
    <name evidence="7" type="ORF">SAMN04488591_1711</name>
</gene>
<evidence type="ECO:0000313" key="7">
    <source>
        <dbReference type="EMBL" id="SFR52312.1"/>
    </source>
</evidence>
<keyword evidence="2" id="KW-1277">Toxin-antitoxin system</keyword>
<keyword evidence="1" id="KW-0678">Repressor</keyword>
<proteinExistence type="predicted"/>
<evidence type="ECO:0000313" key="8">
    <source>
        <dbReference type="Proteomes" id="UP000198877"/>
    </source>
</evidence>
<dbReference type="SUPFAM" id="SSF55729">
    <property type="entry name" value="Acyl-CoA N-acyltransferases (Nat)"/>
    <property type="match status" value="1"/>
</dbReference>
<evidence type="ECO:0000259" key="6">
    <source>
        <dbReference type="PROSITE" id="PS51186"/>
    </source>
</evidence>
<dbReference type="Proteomes" id="UP000198877">
    <property type="component" value="Unassembled WGS sequence"/>
</dbReference>
<dbReference type="Pfam" id="PF13508">
    <property type="entry name" value="Acetyltransf_7"/>
    <property type="match status" value="1"/>
</dbReference>
<dbReference type="EMBL" id="FOYR01000002">
    <property type="protein sequence ID" value="SFR52312.1"/>
    <property type="molecule type" value="Genomic_DNA"/>
</dbReference>
<dbReference type="AlphaFoldDB" id="A0A1I6HCW7"/>
<dbReference type="Gene3D" id="3.40.630.30">
    <property type="match status" value="1"/>
</dbReference>
<keyword evidence="3 7" id="KW-0808">Transferase</keyword>
<protein>
    <submittedName>
        <fullName evidence="7">Acetyltransferase (GNAT) domain-containing protein</fullName>
    </submittedName>
</protein>
<dbReference type="GO" id="GO:0016747">
    <property type="term" value="F:acyltransferase activity, transferring groups other than amino-acyl groups"/>
    <property type="evidence" value="ECO:0007669"/>
    <property type="project" value="InterPro"/>
</dbReference>
<comment type="catalytic activity">
    <reaction evidence="5">
        <text>glycyl-tRNA(Gly) + acetyl-CoA = N-acetylglycyl-tRNA(Gly) + CoA + H(+)</text>
        <dbReference type="Rhea" id="RHEA:81867"/>
        <dbReference type="Rhea" id="RHEA-COMP:9683"/>
        <dbReference type="Rhea" id="RHEA-COMP:19766"/>
        <dbReference type="ChEBI" id="CHEBI:15378"/>
        <dbReference type="ChEBI" id="CHEBI:57287"/>
        <dbReference type="ChEBI" id="CHEBI:57288"/>
        <dbReference type="ChEBI" id="CHEBI:78522"/>
        <dbReference type="ChEBI" id="CHEBI:232036"/>
    </reaction>
</comment>
<evidence type="ECO:0000256" key="2">
    <source>
        <dbReference type="ARBA" id="ARBA00022649"/>
    </source>
</evidence>
<name>A0A1I6HCW7_9MICO</name>
<dbReference type="PANTHER" id="PTHR36449">
    <property type="entry name" value="ACETYLTRANSFERASE-RELATED"/>
    <property type="match status" value="1"/>
</dbReference>
<dbReference type="CDD" id="cd04301">
    <property type="entry name" value="NAT_SF"/>
    <property type="match status" value="1"/>
</dbReference>
<accession>A0A1I6HCW7</accession>
<organism evidence="7 8">
    <name type="scientific">Microbacterium azadirachtae</name>
    <dbReference type="NCBI Taxonomy" id="582680"/>
    <lineage>
        <taxon>Bacteria</taxon>
        <taxon>Bacillati</taxon>
        <taxon>Actinomycetota</taxon>
        <taxon>Actinomycetes</taxon>
        <taxon>Micrococcales</taxon>
        <taxon>Microbacteriaceae</taxon>
        <taxon>Microbacterium</taxon>
    </lineage>
</organism>
<keyword evidence="4" id="KW-0012">Acyltransferase</keyword>
<evidence type="ECO:0000256" key="4">
    <source>
        <dbReference type="ARBA" id="ARBA00023315"/>
    </source>
</evidence>
<feature type="domain" description="N-acetyltransferase" evidence="6">
    <location>
        <begin position="17"/>
        <end position="162"/>
    </location>
</feature>